<evidence type="ECO:0000313" key="2">
    <source>
        <dbReference type="Proteomes" id="UP000053707"/>
    </source>
</evidence>
<gene>
    <name evidence="1" type="ORF">AU192_10920</name>
</gene>
<name>A0A117JM65_9MYCO</name>
<protein>
    <submittedName>
        <fullName evidence="1">Thiol-disulfide oxidoreductase</fullName>
    </submittedName>
</protein>
<dbReference type="RefSeq" id="WP_064393771.1">
    <property type="nucleotide sequence ID" value="NZ_LQIR01000001.1"/>
</dbReference>
<dbReference type="AlphaFoldDB" id="A0A117JM65"/>
<dbReference type="EMBL" id="LQIR01000001">
    <property type="protein sequence ID" value="KUI20971.1"/>
    <property type="molecule type" value="Genomic_DNA"/>
</dbReference>
<keyword evidence="2" id="KW-1185">Reference proteome</keyword>
<dbReference type="Proteomes" id="UP000053707">
    <property type="component" value="Unassembled WGS sequence"/>
</dbReference>
<proteinExistence type="predicted"/>
<dbReference type="GO" id="GO:0015035">
    <property type="term" value="F:protein-disulfide reductase activity"/>
    <property type="evidence" value="ECO:0007669"/>
    <property type="project" value="InterPro"/>
</dbReference>
<accession>A0A117JM65</accession>
<sequence length="125" mass="13536">MAGTLFFDGNCGMCTRAVYFILKMNRTGGLRTAPLQGEGVAERLGIPQSQILDAARWHDQSGDVYDGAQAVNAAVAAALGTRIPLLVYRIPGIRALQDAVYRYVASHRHRFPGTTPYCESHPVGC</sequence>
<organism evidence="1 2">
    <name type="scientific">Mycobacterium lehmannii</name>
    <dbReference type="NCBI Taxonomy" id="2048550"/>
    <lineage>
        <taxon>Bacteria</taxon>
        <taxon>Bacillati</taxon>
        <taxon>Actinomycetota</taxon>
        <taxon>Actinomycetes</taxon>
        <taxon>Mycobacteriales</taxon>
        <taxon>Mycobacteriaceae</taxon>
        <taxon>Mycobacterium</taxon>
    </lineage>
</organism>
<comment type="caution">
    <text evidence="1">The sequence shown here is derived from an EMBL/GenBank/DDBJ whole genome shotgun (WGS) entry which is preliminary data.</text>
</comment>
<dbReference type="InterPro" id="IPR007263">
    <property type="entry name" value="DCC1-like"/>
</dbReference>
<dbReference type="Pfam" id="PF04134">
    <property type="entry name" value="DCC1-like"/>
    <property type="match status" value="1"/>
</dbReference>
<reference evidence="1 2" key="1">
    <citation type="submission" date="2016-01" db="EMBL/GenBank/DDBJ databases">
        <authorList>
            <consortium name="TB Trials Study Group"/>
            <person name="Sutton G."/>
            <person name="Brinkac L."/>
            <person name="Sanka R."/>
            <person name="Adams M."/>
            <person name="Lau E.L."/>
            <person name="Macaden R."/>
            <person name="Grewal H.M.S."/>
        </authorList>
    </citation>
    <scope>NUCLEOTIDE SEQUENCE [LARGE SCALE GENOMIC DNA]</scope>
    <source>
        <strain evidence="1 2">IS-1744</strain>
    </source>
</reference>
<evidence type="ECO:0000313" key="1">
    <source>
        <dbReference type="EMBL" id="KUI20971.1"/>
    </source>
</evidence>